<dbReference type="SUPFAM" id="SSF54197">
    <property type="entry name" value="HIT-like"/>
    <property type="match status" value="1"/>
</dbReference>
<evidence type="ECO:0000313" key="1">
    <source>
        <dbReference type="EMBL" id="QEA05941.1"/>
    </source>
</evidence>
<dbReference type="InterPro" id="IPR036265">
    <property type="entry name" value="HIT-like_sf"/>
</dbReference>
<protein>
    <recommendedName>
        <fullName evidence="2">HIT domain-containing protein</fullName>
    </recommendedName>
</protein>
<gene>
    <name evidence="1" type="ORF">KBTEX_02270</name>
</gene>
<name>A0A5B8RBD3_9ZZZZ</name>
<organism evidence="1">
    <name type="scientific">uncultured organism</name>
    <dbReference type="NCBI Taxonomy" id="155900"/>
    <lineage>
        <taxon>unclassified sequences</taxon>
        <taxon>environmental samples</taxon>
    </lineage>
</organism>
<dbReference type="AlphaFoldDB" id="A0A5B8RBD3"/>
<reference evidence="1" key="1">
    <citation type="submission" date="2019-06" db="EMBL/GenBank/DDBJ databases">
        <authorList>
            <person name="Murdoch R.W."/>
            <person name="Fathepure B."/>
        </authorList>
    </citation>
    <scope>NUCLEOTIDE SEQUENCE</scope>
</reference>
<dbReference type="Gene3D" id="3.30.428.10">
    <property type="entry name" value="HIT-like"/>
    <property type="match status" value="1"/>
</dbReference>
<evidence type="ECO:0008006" key="2">
    <source>
        <dbReference type="Google" id="ProtNLM"/>
    </source>
</evidence>
<sequence>MDGVDGTEWNATMRKFGAPDTCIRNYTHWSVLLRPRQATLGALVLAAREPAQAFPELSAAAFSELRGVTADIEQALQRAFSYERLNYLMLMMVDPDVHFHVLPRYPEPQTFDGREFEDRGWPGPPDLSHVNETNESANARIIEHIASCWP</sequence>
<dbReference type="EMBL" id="MN079117">
    <property type="protein sequence ID" value="QEA05941.1"/>
    <property type="molecule type" value="Genomic_DNA"/>
</dbReference>
<proteinExistence type="predicted"/>
<accession>A0A5B8RBD3</accession>